<dbReference type="InterPro" id="IPR057860">
    <property type="entry name" value="HEAT_RRP12_N"/>
</dbReference>
<feature type="region of interest" description="Disordered" evidence="4">
    <location>
        <begin position="1396"/>
        <end position="1446"/>
    </location>
</feature>
<dbReference type="InterPro" id="IPR016024">
    <property type="entry name" value="ARM-type_fold"/>
</dbReference>
<feature type="compositionally biased region" description="Acidic residues" evidence="4">
    <location>
        <begin position="1260"/>
        <end position="1271"/>
    </location>
</feature>
<feature type="compositionally biased region" description="Low complexity" evidence="4">
    <location>
        <begin position="74"/>
        <end position="83"/>
    </location>
</feature>
<dbReference type="EMBL" id="QEAP01000649">
    <property type="protein sequence ID" value="TPX62198.1"/>
    <property type="molecule type" value="Genomic_DNA"/>
</dbReference>
<dbReference type="InterPro" id="IPR011989">
    <property type="entry name" value="ARM-like"/>
</dbReference>
<dbReference type="STRING" id="246404.A0A507EG83"/>
<feature type="compositionally biased region" description="Basic residues" evidence="4">
    <location>
        <begin position="1519"/>
        <end position="1529"/>
    </location>
</feature>
<dbReference type="SUPFAM" id="SSF48371">
    <property type="entry name" value="ARM repeat"/>
    <property type="match status" value="1"/>
</dbReference>
<evidence type="ECO:0000313" key="8">
    <source>
        <dbReference type="Proteomes" id="UP000320333"/>
    </source>
</evidence>
<comment type="subcellular location">
    <subcellularLocation>
        <location evidence="1">Nucleus</location>
    </subcellularLocation>
</comment>
<dbReference type="OrthoDB" id="2192888at2759"/>
<dbReference type="Gene3D" id="1.25.10.10">
    <property type="entry name" value="Leucine-rich Repeat Variant"/>
    <property type="match status" value="2"/>
</dbReference>
<keyword evidence="3" id="KW-0539">Nucleus</keyword>
<feature type="domain" description="RRP12 HEAT" evidence="5">
    <location>
        <begin position="432"/>
        <end position="767"/>
    </location>
</feature>
<feature type="domain" description="RRP12 N-terminal HEAT" evidence="6">
    <location>
        <begin position="49"/>
        <end position="251"/>
    </location>
</feature>
<gene>
    <name evidence="7" type="ORF">CcCBS67573_g08858</name>
</gene>
<feature type="region of interest" description="Disordered" evidence="4">
    <location>
        <begin position="1498"/>
        <end position="1529"/>
    </location>
</feature>
<feature type="compositionally biased region" description="Basic residues" evidence="4">
    <location>
        <begin position="1425"/>
        <end position="1434"/>
    </location>
</feature>
<evidence type="ECO:0000313" key="7">
    <source>
        <dbReference type="EMBL" id="TPX62198.1"/>
    </source>
</evidence>
<sequence>MDNNDTFQLDKLLQRIRAQSASGIPAQRKAALLLIAIDKTVAEQADHVDESTPQPPLAYFGALITLLEQQLGASATSNSSGNNMDEDGNEQDDSYQDREEIVTAIMHLLGIVFTKINTQILRLKFNVLSQTLHSTIQSFSPSSAITRDALSCLESLLLAMDLATWQQSTSAMVGRPAVLKGLTTSILSLTLDERPKVRKRAQECVRKILGFPPPPALVHPFMIVVVEYYCEVLRSAAEAAASAPAPTHKKGKNSKSAPIPNENEAVVLDVLVFLKGLGSVLGGKIGGGDEKVRTAVGLLCDSVLRVGEGAGGNIVLMQWVFQVLTSICTAQTPKTAPPNISLETSHSILSKSLSTLRPYHNDASLAPLWLSLVETSFTCTSAVLQRDIANEDDAEGIEAKKYSASAYPELVAEFWKKDFSSLIGATGAKRVVVEKAVEAYVSVLQFGVADFMVESAVARRASSSGAKNVWAEVLGAILVVLKNAVEAVTFRENWGAVLILIESAFERVGPTVPNMVDPLISTLVSIRDGANYADDYPFKAELDTALEAGALAMGLERFTMTAPLNIFDVAETETRRPYLLSLFTRAMKRSPIQSASKFGPSNLTYFTESILPLYNALQQRGADLKKKGLAHPAKLFETLAAQAFGLFPAICSTTPKDLVEAYDTLFPQMLSLLQTQSEDLEITEDGGLSETDVRPLIYNGLQALVEGYSAIHASLQSTVTAAEEVEMEESAQLMQMRDDLESAGQGLHRLSSSVNKFLSVLCTVYTTPPDWILKTGENKGAVLQSMHDRGQAALEGCIQAFMGIAEGKAVTGYFYQLVKNVLQLQNAASERESSMKAEEEEDVAAEVALAKLKVYSMVDLLCVLVLFLPEVKAVAEVEEGEEAAEIPADSPLHVFYKLLSGQLRDRDATLQKKTYKSLNLLMAVLPGTQAPYKDLMVKLIDPEVISRTTSGVKRARMRLIQLVVEATTASKTSDNDEEVEDDEEALLLEFVPVVLSEVMLTTKEASEKARTAAYECLVAMGRKMLEVGIRRQRDAEWEATRRRLKGDAEEDMEEEKREVSFKEYMMMVVAGLAGSSTTMQSAAIACCGRLLFEFHDVMGEELCKEIVSTILLFMASPNREIVKAALGFIKVILVTLPQPYLADELESIITSILTHSRPHKSAFKSKVKNILERLIRKFSFEAVEGFIPETDFKLIRNIRKVRERQLKKKSEAKAASSAAAADDGDDASDEDNAASKLALKTKKSMQSRQKEFEDALHGSEDEDGDSDDGDDDHYIPEQYRDAVQNKKSQHAGAKSMIREDDDVVDFLDSQVISRVTSGKSNAASRQSDANSKRKRASEFNVNDDGRIMIAESDDEATAKMKNLTTADEPEDYYKQSITGEGAYKRLPDGRIKFVNKRKRGDDEEEGAEAKHDRLGAGASNMGGRWGHKNLNKKKVGMDEATKGKMLGAQYKSKRAKGDVKKANMPDPYAYIPLSGKIVGSKKKSTELSKDFKDVIKASVSRREAGPSNRGGGAGGAGHRGVKKSNKKHK</sequence>
<dbReference type="Proteomes" id="UP000320333">
    <property type="component" value="Unassembled WGS sequence"/>
</dbReference>
<evidence type="ECO:0000259" key="6">
    <source>
        <dbReference type="Pfam" id="PF25772"/>
    </source>
</evidence>
<protein>
    <submittedName>
        <fullName evidence="7">Uncharacterized protein</fullName>
    </submittedName>
</protein>
<comment type="caution">
    <text evidence="7">The sequence shown here is derived from an EMBL/GenBank/DDBJ whole genome shotgun (WGS) entry which is preliminary data.</text>
</comment>
<accession>A0A507EG83</accession>
<feature type="compositionally biased region" description="Acidic residues" evidence="4">
    <location>
        <begin position="1222"/>
        <end position="1232"/>
    </location>
</feature>
<feature type="compositionally biased region" description="Polar residues" evidence="4">
    <location>
        <begin position="1315"/>
        <end position="1329"/>
    </location>
</feature>
<feature type="region of interest" description="Disordered" evidence="4">
    <location>
        <begin position="1206"/>
        <end position="1296"/>
    </location>
</feature>
<feature type="compositionally biased region" description="Gly residues" evidence="4">
    <location>
        <begin position="1508"/>
        <end position="1518"/>
    </location>
</feature>
<comment type="similarity">
    <text evidence="2">Belongs to the RRP12 family.</text>
</comment>
<dbReference type="GO" id="GO:0005634">
    <property type="term" value="C:nucleus"/>
    <property type="evidence" value="ECO:0007669"/>
    <property type="project" value="UniProtKB-SubCell"/>
</dbReference>
<dbReference type="InterPro" id="IPR012978">
    <property type="entry name" value="HEAT_RRP12"/>
</dbReference>
<keyword evidence="8" id="KW-1185">Reference proteome</keyword>
<dbReference type="Pfam" id="PF25772">
    <property type="entry name" value="HEAT_RRP12_N"/>
    <property type="match status" value="1"/>
</dbReference>
<feature type="region of interest" description="Disordered" evidence="4">
    <location>
        <begin position="74"/>
        <end position="95"/>
    </location>
</feature>
<feature type="compositionally biased region" description="Basic and acidic residues" evidence="4">
    <location>
        <begin position="1272"/>
        <end position="1284"/>
    </location>
</feature>
<feature type="region of interest" description="Disordered" evidence="4">
    <location>
        <begin position="1315"/>
        <end position="1340"/>
    </location>
</feature>
<evidence type="ECO:0000256" key="2">
    <source>
        <dbReference type="ARBA" id="ARBA00007690"/>
    </source>
</evidence>
<dbReference type="PANTHER" id="PTHR48287:SF1">
    <property type="entry name" value="ARM REPEAT SUPERFAMILY PROTEIN"/>
    <property type="match status" value="1"/>
</dbReference>
<name>A0A507EG83_9FUNG</name>
<evidence type="ECO:0000256" key="3">
    <source>
        <dbReference type="ARBA" id="ARBA00023242"/>
    </source>
</evidence>
<dbReference type="Pfam" id="PF08161">
    <property type="entry name" value="RRP12_HEAT"/>
    <property type="match status" value="1"/>
</dbReference>
<dbReference type="InterPro" id="IPR052087">
    <property type="entry name" value="RRP12"/>
</dbReference>
<proteinExistence type="inferred from homology"/>
<evidence type="ECO:0000259" key="5">
    <source>
        <dbReference type="Pfam" id="PF08161"/>
    </source>
</evidence>
<feature type="compositionally biased region" description="Basic and acidic residues" evidence="4">
    <location>
        <begin position="1248"/>
        <end position="1259"/>
    </location>
</feature>
<dbReference type="PANTHER" id="PTHR48287">
    <property type="entry name" value="ARM REPEAT SUPERFAMILY PROTEIN"/>
    <property type="match status" value="1"/>
</dbReference>
<evidence type="ECO:0000256" key="4">
    <source>
        <dbReference type="SAM" id="MobiDB-lite"/>
    </source>
</evidence>
<evidence type="ECO:0000256" key="1">
    <source>
        <dbReference type="ARBA" id="ARBA00004123"/>
    </source>
</evidence>
<reference evidence="7 8" key="1">
    <citation type="journal article" date="2019" name="Sci. Rep.">
        <title>Comparative genomics of chytrid fungi reveal insights into the obligate biotrophic and pathogenic lifestyle of Synchytrium endobioticum.</title>
        <authorList>
            <person name="van de Vossenberg B.T.L.H."/>
            <person name="Warris S."/>
            <person name="Nguyen H.D.T."/>
            <person name="van Gent-Pelzer M.P.E."/>
            <person name="Joly D.L."/>
            <person name="van de Geest H.C."/>
            <person name="Bonants P.J.M."/>
            <person name="Smith D.S."/>
            <person name="Levesque C.A."/>
            <person name="van der Lee T.A.J."/>
        </authorList>
    </citation>
    <scope>NUCLEOTIDE SEQUENCE [LARGE SCALE GENOMIC DNA]</scope>
    <source>
        <strain evidence="7 8">CBS 675.73</strain>
    </source>
</reference>
<feature type="compositionally biased region" description="Acidic residues" evidence="4">
    <location>
        <begin position="84"/>
        <end position="94"/>
    </location>
</feature>
<organism evidence="7 8">
    <name type="scientific">Chytriomyces confervae</name>
    <dbReference type="NCBI Taxonomy" id="246404"/>
    <lineage>
        <taxon>Eukaryota</taxon>
        <taxon>Fungi</taxon>
        <taxon>Fungi incertae sedis</taxon>
        <taxon>Chytridiomycota</taxon>
        <taxon>Chytridiomycota incertae sedis</taxon>
        <taxon>Chytridiomycetes</taxon>
        <taxon>Chytridiales</taxon>
        <taxon>Chytriomycetaceae</taxon>
        <taxon>Chytriomyces</taxon>
    </lineage>
</organism>